<accession>A0A0M0BQN5</accession>
<dbReference type="InterPro" id="IPR027417">
    <property type="entry name" value="P-loop_NTPase"/>
</dbReference>
<evidence type="ECO:0000256" key="2">
    <source>
        <dbReference type="ARBA" id="ARBA00022840"/>
    </source>
</evidence>
<dbReference type="Pfam" id="PF06745">
    <property type="entry name" value="ATPase"/>
    <property type="match status" value="1"/>
</dbReference>
<dbReference type="InterPro" id="IPR014774">
    <property type="entry name" value="KaiC-like_dom"/>
</dbReference>
<dbReference type="PROSITE" id="PS51146">
    <property type="entry name" value="KAIC"/>
    <property type="match status" value="1"/>
</dbReference>
<reference evidence="4 5" key="1">
    <citation type="submission" date="2015-06" db="EMBL/GenBank/DDBJ databases">
        <title>New insights into the roles of widespread benthic archaea in carbon and nitrogen cycling.</title>
        <authorList>
            <person name="Lazar C.S."/>
            <person name="Baker B.J."/>
            <person name="Seitz K.W."/>
            <person name="Hyde A.S."/>
            <person name="Dick G.J."/>
            <person name="Hinrichs K.-U."/>
            <person name="Teske A.P."/>
        </authorList>
    </citation>
    <scope>NUCLEOTIDE SEQUENCE [LARGE SCALE GENOMIC DNA]</scope>
    <source>
        <strain evidence="4">DG-45</strain>
    </source>
</reference>
<dbReference type="PRINTS" id="PR01874">
    <property type="entry name" value="DNAREPAIRADA"/>
</dbReference>
<evidence type="ECO:0000313" key="4">
    <source>
        <dbReference type="EMBL" id="KON30685.1"/>
    </source>
</evidence>
<evidence type="ECO:0000256" key="1">
    <source>
        <dbReference type="ARBA" id="ARBA00022741"/>
    </source>
</evidence>
<dbReference type="PANTHER" id="PTHR43637:SF2">
    <property type="entry name" value="PROTEIN GVPD 1"/>
    <property type="match status" value="1"/>
</dbReference>
<dbReference type="GO" id="GO:0005524">
    <property type="term" value="F:ATP binding"/>
    <property type="evidence" value="ECO:0007669"/>
    <property type="project" value="UniProtKB-KW"/>
</dbReference>
<sequence>MSDNRARTGIEGLDEHLQGGFPKGSMILIAGNAGTGKTMLCGQFLHHGAAEGAENGLYVTFSEGRSNFLENMAKLGRGFLELEEQGRFDVLDLITVKEPGIDAVMEMITSHIDANGTERLVVDSFTAMANAFSTVIDARVMLHLLSKILRQTGCTTLLVTEIPTGQGTIGMGIEEFVVDGIIILRRQLYDGYTIRNLEIAKMRGTRVEEPRLIFTLHEGFEVLTSIATRLAIEEPRRFAPIPHPPDRFSTGHGQLDEILMGLRRGDTILMERGEDVPTLIPSLMFGTLRANFLMSEMGVIYLPPAGVNVDRIVRFGGLYGITEEEQGRLMRIASDGNEERDAPYVVAFDPDAPEGMMSLWRKAKEELMEATGRPTLTIAHIDRIVTSLTDDLTRRALDMAVTATKNEGGPLLLITGPGTEKLTRSASSLSDLHLRLLNEQGVILFHGIRPRTLLYALEIDGSEGYPKLEMTPLV</sequence>
<dbReference type="SUPFAM" id="SSF52540">
    <property type="entry name" value="P-loop containing nucleoside triphosphate hydrolases"/>
    <property type="match status" value="1"/>
</dbReference>
<comment type="caution">
    <text evidence="4">The sequence shown here is derived from an EMBL/GenBank/DDBJ whole genome shotgun (WGS) entry which is preliminary data.</text>
</comment>
<organism evidence="4 5">
    <name type="scientific">miscellaneous Crenarchaeota group-15 archaeon DG-45</name>
    <dbReference type="NCBI Taxonomy" id="1685127"/>
    <lineage>
        <taxon>Archaea</taxon>
        <taxon>Candidatus Bathyarchaeota</taxon>
        <taxon>MCG-15</taxon>
    </lineage>
</organism>
<evidence type="ECO:0000313" key="5">
    <source>
        <dbReference type="Proteomes" id="UP000037210"/>
    </source>
</evidence>
<name>A0A0M0BQN5_9ARCH</name>
<keyword evidence="2" id="KW-0067">ATP-binding</keyword>
<protein>
    <recommendedName>
        <fullName evidence="3">KaiC domain-containing protein</fullName>
    </recommendedName>
</protein>
<keyword evidence="1" id="KW-0547">Nucleotide-binding</keyword>
<dbReference type="Proteomes" id="UP000037210">
    <property type="component" value="Unassembled WGS sequence"/>
</dbReference>
<dbReference type="EMBL" id="LFWZ01000024">
    <property type="protein sequence ID" value="KON30685.1"/>
    <property type="molecule type" value="Genomic_DNA"/>
</dbReference>
<proteinExistence type="predicted"/>
<evidence type="ECO:0000259" key="3">
    <source>
        <dbReference type="PROSITE" id="PS51146"/>
    </source>
</evidence>
<dbReference type="InterPro" id="IPR010624">
    <property type="entry name" value="KaiC_dom"/>
</dbReference>
<gene>
    <name evidence="4" type="ORF">AC482_03290</name>
</gene>
<feature type="domain" description="KaiC" evidence="3">
    <location>
        <begin position="4"/>
        <end position="240"/>
    </location>
</feature>
<dbReference type="Gene3D" id="3.40.50.300">
    <property type="entry name" value="P-loop containing nucleotide triphosphate hydrolases"/>
    <property type="match status" value="1"/>
</dbReference>
<dbReference type="AlphaFoldDB" id="A0A0M0BQN5"/>
<dbReference type="PANTHER" id="PTHR43637">
    <property type="entry name" value="UPF0273 PROTEIN TM_0370"/>
    <property type="match status" value="1"/>
</dbReference>